<dbReference type="AlphaFoldDB" id="A0AAN9GHZ5"/>
<evidence type="ECO:0000256" key="11">
    <source>
        <dbReference type="SAM" id="MobiDB-lite"/>
    </source>
</evidence>
<feature type="compositionally biased region" description="Basic and acidic residues" evidence="11">
    <location>
        <begin position="495"/>
        <end position="514"/>
    </location>
</feature>
<accession>A0AAN9GHZ5</accession>
<feature type="transmembrane region" description="Helical" evidence="12">
    <location>
        <begin position="375"/>
        <end position="398"/>
    </location>
</feature>
<dbReference type="InterPro" id="IPR017981">
    <property type="entry name" value="GPCR_2-like_7TM"/>
</dbReference>
<dbReference type="SUPFAM" id="SSF81321">
    <property type="entry name" value="Family A G protein-coupled receptor-like"/>
    <property type="match status" value="1"/>
</dbReference>
<keyword evidence="3" id="KW-1003">Cell membrane</keyword>
<dbReference type="GO" id="GO:0005886">
    <property type="term" value="C:plasma membrane"/>
    <property type="evidence" value="ECO:0007669"/>
    <property type="project" value="UniProtKB-SubCell"/>
</dbReference>
<feature type="transmembrane region" description="Helical" evidence="12">
    <location>
        <begin position="255"/>
        <end position="276"/>
    </location>
</feature>
<dbReference type="InterPro" id="IPR017452">
    <property type="entry name" value="GPCR_Rhodpsn_7TM"/>
</dbReference>
<keyword evidence="4 12" id="KW-0812">Transmembrane</keyword>
<sequence>MCTCAFQVVSVMSATEQRRLILIAKQDCYKLSERREAQIRNGSVLVGSGCEVTWDDILCWDLAKPGTTVSQKCPDYINGFNRNGMATRYCTENGTWFYSAEHNDTWTNYSQCLKPSIDLRFHAAHGDRLRLLYTIGYSVSLGTLLIAVVIMFCCKRLHSKSNTLHINLFLAFILRALISFLKDALFVGNVGLSKDVKMGHDGILEFVHDALHWECKLLITVFMYSVSACNMWILAEALYLTMLVQRPLRTERRGVRIYVVLGWVLPFPCLLPWVIIKSLYENTFCWNIQHNTYYYWILRGSGVAVIVINLFLFLNIFRKLFMKLRHSSELGASGKAKYRKLAKFILVLIPLFGIMYLVFYVVVPSGFENNSFNVAYLYLEMTYNSFQGFLLALLFCFLNEEVHGELKRLWYRHRYRKGDPTAFTRSFAASSYRKAAATSSARSQTSALLPRASTLSLTPSKGKRRFSATSNELDAASQGLLSDAEKRRLRLQKARSHDLDKVPPRKSSREESDELLRQAIKTSAIAASKSGNNRKLSTVTVGSITSEGSVRFDEDLVSLTSQGNCVTQAVTSPNLCEMTEMTPSNGNCVTKSVEGEEKVVLDKNSNSSKVAFV</sequence>
<protein>
    <submittedName>
        <fullName evidence="16">Uncharacterized protein</fullName>
    </submittedName>
</protein>
<organism evidence="16 17">
    <name type="scientific">Littorina saxatilis</name>
    <dbReference type="NCBI Taxonomy" id="31220"/>
    <lineage>
        <taxon>Eukaryota</taxon>
        <taxon>Metazoa</taxon>
        <taxon>Spiralia</taxon>
        <taxon>Lophotrochozoa</taxon>
        <taxon>Mollusca</taxon>
        <taxon>Gastropoda</taxon>
        <taxon>Caenogastropoda</taxon>
        <taxon>Littorinimorpha</taxon>
        <taxon>Littorinoidea</taxon>
        <taxon>Littorinidae</taxon>
        <taxon>Littorina</taxon>
    </lineage>
</organism>
<keyword evidence="6" id="KW-0297">G-protein coupled receptor</keyword>
<dbReference type="InterPro" id="IPR000832">
    <property type="entry name" value="GPCR_2_secretin-like"/>
</dbReference>
<dbReference type="SUPFAM" id="SSF111418">
    <property type="entry name" value="Hormone receptor domain"/>
    <property type="match status" value="1"/>
</dbReference>
<dbReference type="EMBL" id="JBAMIC010000003">
    <property type="protein sequence ID" value="KAK7109593.1"/>
    <property type="molecule type" value="Genomic_DNA"/>
</dbReference>
<evidence type="ECO:0000256" key="6">
    <source>
        <dbReference type="ARBA" id="ARBA00023040"/>
    </source>
</evidence>
<feature type="transmembrane region" description="Helical" evidence="12">
    <location>
        <begin position="221"/>
        <end position="243"/>
    </location>
</feature>
<dbReference type="Gene3D" id="4.10.1240.10">
    <property type="entry name" value="GPCR, family 2, extracellular hormone receptor domain"/>
    <property type="match status" value="1"/>
</dbReference>
<dbReference type="InterPro" id="IPR001879">
    <property type="entry name" value="GPCR_2_extracellular_dom"/>
</dbReference>
<dbReference type="PROSITE" id="PS50261">
    <property type="entry name" value="G_PROTEIN_RECEP_F2_4"/>
    <property type="match status" value="1"/>
</dbReference>
<keyword evidence="9" id="KW-0325">Glycoprotein</keyword>
<dbReference type="InterPro" id="IPR036445">
    <property type="entry name" value="GPCR_2_extracell_dom_sf"/>
</dbReference>
<dbReference type="PROSITE" id="PS50227">
    <property type="entry name" value="G_PROTEIN_RECEP_F2_3"/>
    <property type="match status" value="1"/>
</dbReference>
<dbReference type="GO" id="GO:0007166">
    <property type="term" value="P:cell surface receptor signaling pathway"/>
    <property type="evidence" value="ECO:0007669"/>
    <property type="project" value="InterPro"/>
</dbReference>
<feature type="transmembrane region" description="Helical" evidence="12">
    <location>
        <begin position="131"/>
        <end position="154"/>
    </location>
</feature>
<feature type="domain" description="G-protein coupled receptors family 1 profile" evidence="15">
    <location>
        <begin position="142"/>
        <end position="362"/>
    </location>
</feature>
<dbReference type="Gene3D" id="1.20.1070.10">
    <property type="entry name" value="Rhodopsin 7-helix transmembrane proteins"/>
    <property type="match status" value="1"/>
</dbReference>
<dbReference type="Pfam" id="PF02793">
    <property type="entry name" value="HRM"/>
    <property type="match status" value="1"/>
</dbReference>
<evidence type="ECO:0000256" key="3">
    <source>
        <dbReference type="ARBA" id="ARBA00022475"/>
    </source>
</evidence>
<dbReference type="PANTHER" id="PTHR45620">
    <property type="entry name" value="PDF RECEPTOR-LIKE PROTEIN-RELATED"/>
    <property type="match status" value="1"/>
</dbReference>
<gene>
    <name evidence="16" type="ORF">V1264_013608</name>
</gene>
<dbReference type="Proteomes" id="UP001374579">
    <property type="component" value="Unassembled WGS sequence"/>
</dbReference>
<dbReference type="PROSITE" id="PS00650">
    <property type="entry name" value="G_PROTEIN_RECEP_F2_2"/>
    <property type="match status" value="1"/>
</dbReference>
<dbReference type="GO" id="GO:0017046">
    <property type="term" value="F:peptide hormone binding"/>
    <property type="evidence" value="ECO:0007669"/>
    <property type="project" value="TreeGrafter"/>
</dbReference>
<evidence type="ECO:0000256" key="12">
    <source>
        <dbReference type="SAM" id="Phobius"/>
    </source>
</evidence>
<dbReference type="GO" id="GO:0008528">
    <property type="term" value="F:G protein-coupled peptide receptor activity"/>
    <property type="evidence" value="ECO:0007669"/>
    <property type="project" value="TreeGrafter"/>
</dbReference>
<evidence type="ECO:0000256" key="4">
    <source>
        <dbReference type="ARBA" id="ARBA00022692"/>
    </source>
</evidence>
<evidence type="ECO:0000259" key="15">
    <source>
        <dbReference type="PROSITE" id="PS50262"/>
    </source>
</evidence>
<keyword evidence="5 12" id="KW-1133">Transmembrane helix</keyword>
<dbReference type="SMART" id="SM00008">
    <property type="entry name" value="HormR"/>
    <property type="match status" value="1"/>
</dbReference>
<comment type="subcellular location">
    <subcellularLocation>
        <location evidence="1">Cell membrane</location>
        <topology evidence="1">Multi-pass membrane protein</topology>
    </subcellularLocation>
</comment>
<proteinExistence type="inferred from homology"/>
<evidence type="ECO:0000256" key="5">
    <source>
        <dbReference type="ARBA" id="ARBA00022989"/>
    </source>
</evidence>
<evidence type="ECO:0000313" key="17">
    <source>
        <dbReference type="Proteomes" id="UP001374579"/>
    </source>
</evidence>
<dbReference type="PROSITE" id="PS00649">
    <property type="entry name" value="G_PROTEIN_RECEP_F2_1"/>
    <property type="match status" value="1"/>
</dbReference>
<dbReference type="InterPro" id="IPR017983">
    <property type="entry name" value="GPCR_2_secretin-like_CS"/>
</dbReference>
<comment type="similarity">
    <text evidence="2">Belongs to the G-protein coupled receptor 2 family.</text>
</comment>
<dbReference type="InterPro" id="IPR050332">
    <property type="entry name" value="GPCR_2"/>
</dbReference>
<evidence type="ECO:0000256" key="10">
    <source>
        <dbReference type="ARBA" id="ARBA00023224"/>
    </source>
</evidence>
<dbReference type="GO" id="GO:0007188">
    <property type="term" value="P:adenylate cyclase-modulating G protein-coupled receptor signaling pathway"/>
    <property type="evidence" value="ECO:0007669"/>
    <property type="project" value="TreeGrafter"/>
</dbReference>
<feature type="domain" description="G-protein coupled receptors family 2 profile 2" evidence="14">
    <location>
        <begin position="129"/>
        <end position="399"/>
    </location>
</feature>
<keyword evidence="7 12" id="KW-0472">Membrane</keyword>
<evidence type="ECO:0000313" key="16">
    <source>
        <dbReference type="EMBL" id="KAK7109593.1"/>
    </source>
</evidence>
<keyword evidence="10" id="KW-0807">Transducer</keyword>
<evidence type="ECO:0000256" key="7">
    <source>
        <dbReference type="ARBA" id="ARBA00023136"/>
    </source>
</evidence>
<keyword evidence="8" id="KW-0675">Receptor</keyword>
<feature type="transmembrane region" description="Helical" evidence="12">
    <location>
        <begin position="166"/>
        <end position="188"/>
    </location>
</feature>
<feature type="transmembrane region" description="Helical" evidence="12">
    <location>
        <begin position="296"/>
        <end position="317"/>
    </location>
</feature>
<feature type="region of interest" description="Disordered" evidence="11">
    <location>
        <begin position="494"/>
        <end position="514"/>
    </location>
</feature>
<dbReference type="PANTHER" id="PTHR45620:SF1">
    <property type="entry name" value="G-PROTEIN COUPLED RECEPTORS FAMILY 2 PROFILE 2 DOMAIN-CONTAINING PROTEIN"/>
    <property type="match status" value="1"/>
</dbReference>
<evidence type="ECO:0000256" key="8">
    <source>
        <dbReference type="ARBA" id="ARBA00023170"/>
    </source>
</evidence>
<dbReference type="PROSITE" id="PS50262">
    <property type="entry name" value="G_PROTEIN_RECEP_F1_2"/>
    <property type="match status" value="1"/>
</dbReference>
<keyword evidence="17" id="KW-1185">Reference proteome</keyword>
<evidence type="ECO:0000256" key="9">
    <source>
        <dbReference type="ARBA" id="ARBA00023180"/>
    </source>
</evidence>
<reference evidence="16 17" key="1">
    <citation type="submission" date="2024-02" db="EMBL/GenBank/DDBJ databases">
        <title>Chromosome-scale genome assembly of the rough periwinkle Littorina saxatilis.</title>
        <authorList>
            <person name="De Jode A."/>
            <person name="Faria R."/>
            <person name="Formenti G."/>
            <person name="Sims Y."/>
            <person name="Smith T.P."/>
            <person name="Tracey A."/>
            <person name="Wood J.M.D."/>
            <person name="Zagrodzka Z.B."/>
            <person name="Johannesson K."/>
            <person name="Butlin R.K."/>
            <person name="Leder E.H."/>
        </authorList>
    </citation>
    <scope>NUCLEOTIDE SEQUENCE [LARGE SCALE GENOMIC DNA]</scope>
    <source>
        <strain evidence="16">Snail1</strain>
        <tissue evidence="16">Muscle</tissue>
    </source>
</reference>
<evidence type="ECO:0000259" key="13">
    <source>
        <dbReference type="PROSITE" id="PS50227"/>
    </source>
</evidence>
<comment type="caution">
    <text evidence="16">The sequence shown here is derived from an EMBL/GenBank/DDBJ whole genome shotgun (WGS) entry which is preliminary data.</text>
</comment>
<dbReference type="Pfam" id="PF00002">
    <property type="entry name" value="7tm_2"/>
    <property type="match status" value="1"/>
</dbReference>
<name>A0AAN9GHZ5_9CAEN</name>
<dbReference type="PRINTS" id="PR00249">
    <property type="entry name" value="GPCRSECRETIN"/>
</dbReference>
<evidence type="ECO:0000259" key="14">
    <source>
        <dbReference type="PROSITE" id="PS50261"/>
    </source>
</evidence>
<evidence type="ECO:0000256" key="2">
    <source>
        <dbReference type="ARBA" id="ARBA00005314"/>
    </source>
</evidence>
<feature type="transmembrane region" description="Helical" evidence="12">
    <location>
        <begin position="344"/>
        <end position="363"/>
    </location>
</feature>
<feature type="domain" description="G-protein coupled receptors family 2 profile 1" evidence="13">
    <location>
        <begin position="27"/>
        <end position="116"/>
    </location>
</feature>
<evidence type="ECO:0000256" key="1">
    <source>
        <dbReference type="ARBA" id="ARBA00004651"/>
    </source>
</evidence>